<feature type="domain" description="HIT-type" evidence="3">
    <location>
        <begin position="60"/>
        <end position="92"/>
    </location>
</feature>
<dbReference type="Gene3D" id="3.30.60.190">
    <property type="match status" value="1"/>
</dbReference>
<evidence type="ECO:0000259" key="3">
    <source>
        <dbReference type="PROSITE" id="PS51083"/>
    </source>
</evidence>
<evidence type="ECO:0000256" key="1">
    <source>
        <dbReference type="PROSITE-ProRule" id="PRU00453"/>
    </source>
</evidence>
<keyword evidence="5" id="KW-1185">Reference proteome</keyword>
<keyword evidence="1" id="KW-0479">Metal-binding</keyword>
<evidence type="ECO:0000313" key="5">
    <source>
        <dbReference type="Proteomes" id="UP000717585"/>
    </source>
</evidence>
<dbReference type="Proteomes" id="UP000717585">
    <property type="component" value="Unassembled WGS sequence"/>
</dbReference>
<dbReference type="PANTHER" id="PTHR15555">
    <property type="entry name" value="ZINC FINGER HIT DOMAIN CONTAINING PROTEIN 2 PROTEIN FON -RELATED"/>
    <property type="match status" value="1"/>
</dbReference>
<gene>
    <name evidence="4" type="ORF">J8273_1723</name>
</gene>
<reference evidence="4" key="1">
    <citation type="submission" date="2021-05" db="EMBL/GenBank/DDBJ databases">
        <title>A free-living protist that lacks canonical eukaryotic 1 DNA replication and segregation systems.</title>
        <authorList>
            <person name="Salas-Leiva D.E."/>
            <person name="Tromer E.C."/>
            <person name="Curtis B.A."/>
            <person name="Jerlstrom-Hultqvist J."/>
            <person name="Kolisko M."/>
            <person name="Yi Z."/>
            <person name="Salas-Leiva J.S."/>
            <person name="Gallot-Lavallee L."/>
            <person name="Kops G.J.P.L."/>
            <person name="Archibald J.M."/>
            <person name="Simpson A.G.B."/>
            <person name="Roger A.J."/>
        </authorList>
    </citation>
    <scope>NUCLEOTIDE SEQUENCE</scope>
    <source>
        <strain evidence="4">BICM</strain>
    </source>
</reference>
<evidence type="ECO:0000313" key="4">
    <source>
        <dbReference type="EMBL" id="KAG9396705.1"/>
    </source>
</evidence>
<feature type="compositionally biased region" description="Polar residues" evidence="2">
    <location>
        <begin position="8"/>
        <end position="23"/>
    </location>
</feature>
<dbReference type="PROSITE" id="PS51083">
    <property type="entry name" value="ZF_HIT"/>
    <property type="match status" value="1"/>
</dbReference>
<evidence type="ECO:0000256" key="2">
    <source>
        <dbReference type="SAM" id="MobiDB-lite"/>
    </source>
</evidence>
<keyword evidence="1" id="KW-0863">Zinc-finger</keyword>
<feature type="region of interest" description="Disordered" evidence="2">
    <location>
        <begin position="1"/>
        <end position="30"/>
    </location>
</feature>
<dbReference type="CDD" id="cd23024">
    <property type="entry name" value="zf-HIT_ZNHIT2-3"/>
    <property type="match status" value="1"/>
</dbReference>
<dbReference type="Pfam" id="PF04438">
    <property type="entry name" value="zf-HIT"/>
    <property type="match status" value="1"/>
</dbReference>
<dbReference type="InterPro" id="IPR039646">
    <property type="entry name" value="ZNHIT2"/>
</dbReference>
<dbReference type="PANTHER" id="PTHR15555:SF0">
    <property type="entry name" value="ZINC FINGER HIT DOMAIN-CONTAINING PROTEIN 2"/>
    <property type="match status" value="1"/>
</dbReference>
<dbReference type="AlphaFoldDB" id="A0A8J6B1Y8"/>
<accession>A0A8J6B1Y8</accession>
<comment type="caution">
    <text evidence="4">The sequence shown here is derived from an EMBL/GenBank/DDBJ whole genome shotgun (WGS) entry which is preliminary data.</text>
</comment>
<dbReference type="SUPFAM" id="SSF144232">
    <property type="entry name" value="HIT/MYND zinc finger-like"/>
    <property type="match status" value="1"/>
</dbReference>
<name>A0A8J6B1Y8_9EUKA</name>
<organism evidence="4 5">
    <name type="scientific">Carpediemonas membranifera</name>
    <dbReference type="NCBI Taxonomy" id="201153"/>
    <lineage>
        <taxon>Eukaryota</taxon>
        <taxon>Metamonada</taxon>
        <taxon>Carpediemonas-like organisms</taxon>
        <taxon>Carpediemonas</taxon>
    </lineage>
</organism>
<sequence length="343" mass="36942">MPGFSSPLARSSLTIDVPSNTTEPRNEPRTVARPVATASRTFYNTAGASSRISSVIDRKCIVCQYTGARFSCPRCGSSYCSLKCYHSHKRVCQVPEAAATRLDEVVASQQPASDNWRQPKAPLLPESVLEALAEPEQVIPSRAVDAAVLEAYTKDSDAPIAASVSRWVPWWRSVDEYMGDTQGSDPLPAVPVVDPTIAVHAKPGVVFQAVDVIRAYAVTALTFNGLVVSDKTGTAGTFLCNHATTLSDPQPPETMRSVLERWAADAVPLEFDVLAETRLLMSDVAMMARALGAAEAVLRAQAEGQPETVGRRLLSAAKRVAFMQGAVPRLGSDSVRQLRHLLL</sequence>
<dbReference type="EMBL" id="JAHDYR010000005">
    <property type="protein sequence ID" value="KAG9396705.1"/>
    <property type="molecule type" value="Genomic_DNA"/>
</dbReference>
<dbReference type="InterPro" id="IPR007529">
    <property type="entry name" value="Znf_HIT"/>
</dbReference>
<dbReference type="GO" id="GO:0008270">
    <property type="term" value="F:zinc ion binding"/>
    <property type="evidence" value="ECO:0007669"/>
    <property type="project" value="UniProtKB-UniRule"/>
</dbReference>
<proteinExistence type="predicted"/>
<keyword evidence="1" id="KW-0862">Zinc</keyword>
<dbReference type="OrthoDB" id="18412at2759"/>
<protein>
    <recommendedName>
        <fullName evidence="3">HIT-type domain-containing protein</fullName>
    </recommendedName>
</protein>